<evidence type="ECO:0000313" key="2">
    <source>
        <dbReference type="EMBL" id="OGG11878.1"/>
    </source>
</evidence>
<keyword evidence="1" id="KW-0812">Transmembrane</keyword>
<dbReference type="AlphaFoldDB" id="A0A1F5ZH87"/>
<protein>
    <submittedName>
        <fullName evidence="2">Uncharacterized protein</fullName>
    </submittedName>
</protein>
<name>A0A1F5ZH87_9BACT</name>
<evidence type="ECO:0000256" key="1">
    <source>
        <dbReference type="SAM" id="Phobius"/>
    </source>
</evidence>
<sequence>MKQEKPVRKGRRGSIKVKWEEFFIGAVLIGISIILIGVICNALNPPVIATMMVMVIPFSFALWLLYLAYLCDFHPS</sequence>
<gene>
    <name evidence="2" type="ORF">A2Z00_00300</name>
</gene>
<reference evidence="2 3" key="1">
    <citation type="journal article" date="2016" name="Nat. Commun.">
        <title>Thousands of microbial genomes shed light on interconnected biogeochemical processes in an aquifer system.</title>
        <authorList>
            <person name="Anantharaman K."/>
            <person name="Brown C.T."/>
            <person name="Hug L.A."/>
            <person name="Sharon I."/>
            <person name="Castelle C.J."/>
            <person name="Probst A.J."/>
            <person name="Thomas B.C."/>
            <person name="Singh A."/>
            <person name="Wilkins M.J."/>
            <person name="Karaoz U."/>
            <person name="Brodie E.L."/>
            <person name="Williams K.H."/>
            <person name="Hubbard S.S."/>
            <person name="Banfield J.F."/>
        </authorList>
    </citation>
    <scope>NUCLEOTIDE SEQUENCE [LARGE SCALE GENOMIC DNA]</scope>
</reference>
<keyword evidence="1" id="KW-0472">Membrane</keyword>
<accession>A0A1F5ZH87</accession>
<comment type="caution">
    <text evidence="2">The sequence shown here is derived from an EMBL/GenBank/DDBJ whole genome shotgun (WGS) entry which is preliminary data.</text>
</comment>
<keyword evidence="1" id="KW-1133">Transmembrane helix</keyword>
<dbReference type="EMBL" id="MFIZ01000012">
    <property type="protein sequence ID" value="OGG11878.1"/>
    <property type="molecule type" value="Genomic_DNA"/>
</dbReference>
<feature type="transmembrane region" description="Helical" evidence="1">
    <location>
        <begin position="21"/>
        <end position="44"/>
    </location>
</feature>
<proteinExistence type="predicted"/>
<organism evidence="2 3">
    <name type="scientific">Candidatus Gottesmanbacteria bacterium RBG_13_45_10</name>
    <dbReference type="NCBI Taxonomy" id="1798370"/>
    <lineage>
        <taxon>Bacteria</taxon>
        <taxon>Candidatus Gottesmaniibacteriota</taxon>
    </lineage>
</organism>
<dbReference type="Proteomes" id="UP000177268">
    <property type="component" value="Unassembled WGS sequence"/>
</dbReference>
<feature type="transmembrane region" description="Helical" evidence="1">
    <location>
        <begin position="50"/>
        <end position="71"/>
    </location>
</feature>
<evidence type="ECO:0000313" key="3">
    <source>
        <dbReference type="Proteomes" id="UP000177268"/>
    </source>
</evidence>